<organism evidence="2">
    <name type="scientific">Panstrongylus lignarius</name>
    <dbReference type="NCBI Taxonomy" id="156445"/>
    <lineage>
        <taxon>Eukaryota</taxon>
        <taxon>Metazoa</taxon>
        <taxon>Ecdysozoa</taxon>
        <taxon>Arthropoda</taxon>
        <taxon>Hexapoda</taxon>
        <taxon>Insecta</taxon>
        <taxon>Pterygota</taxon>
        <taxon>Neoptera</taxon>
        <taxon>Paraneoptera</taxon>
        <taxon>Hemiptera</taxon>
        <taxon>Heteroptera</taxon>
        <taxon>Panheteroptera</taxon>
        <taxon>Cimicomorpha</taxon>
        <taxon>Reduviidae</taxon>
        <taxon>Triatominae</taxon>
        <taxon>Panstrongylus</taxon>
    </lineage>
</organism>
<name>A0A224Y467_9HEMI</name>
<keyword evidence="1" id="KW-0732">Signal</keyword>
<dbReference type="EMBL" id="GFTR01000534">
    <property type="protein sequence ID" value="JAW15892.1"/>
    <property type="molecule type" value="Transcribed_RNA"/>
</dbReference>
<feature type="chain" id="PRO_5012962878" evidence="1">
    <location>
        <begin position="18"/>
        <end position="74"/>
    </location>
</feature>
<dbReference type="AlphaFoldDB" id="A0A224Y467"/>
<accession>A0A224Y467</accession>
<protein>
    <submittedName>
        <fullName evidence="2">Putative secreted protein</fullName>
    </submittedName>
</protein>
<feature type="signal peptide" evidence="1">
    <location>
        <begin position="1"/>
        <end position="17"/>
    </location>
</feature>
<evidence type="ECO:0000313" key="2">
    <source>
        <dbReference type="EMBL" id="JAW15892.1"/>
    </source>
</evidence>
<reference evidence="2" key="1">
    <citation type="journal article" date="2018" name="PLoS Negl. Trop. Dis.">
        <title>An insight into the salivary gland and fat body transcriptome of Panstrongylus lignarius (Hemiptera: Heteroptera), the main vector of Chagas disease in Peru.</title>
        <authorList>
            <person name="Nevoa J.C."/>
            <person name="Mendes M.T."/>
            <person name="da Silva M.V."/>
            <person name="Soares S.C."/>
            <person name="Oliveira C.J.F."/>
            <person name="Ribeiro J.M.C."/>
        </authorList>
    </citation>
    <scope>NUCLEOTIDE SEQUENCE</scope>
</reference>
<sequence>MNFSCSLICILVSVSSSGRFSTKRNLISASDNHSNNMWTDLCNSSACLRAPCNFTPLFCAKVFVFLQRSVISVT</sequence>
<proteinExistence type="predicted"/>
<evidence type="ECO:0000256" key="1">
    <source>
        <dbReference type="SAM" id="SignalP"/>
    </source>
</evidence>